<feature type="signal peptide" evidence="1">
    <location>
        <begin position="1"/>
        <end position="29"/>
    </location>
</feature>
<evidence type="ECO:0000313" key="2">
    <source>
        <dbReference type="EMBL" id="KAK3951145.1"/>
    </source>
</evidence>
<reference evidence="2" key="1">
    <citation type="journal article" date="2023" name="Mol. Phylogenet. Evol.">
        <title>Genome-scale phylogeny and comparative genomics of the fungal order Sordariales.</title>
        <authorList>
            <person name="Hensen N."/>
            <person name="Bonometti L."/>
            <person name="Westerberg I."/>
            <person name="Brannstrom I.O."/>
            <person name="Guillou S."/>
            <person name="Cros-Aarteil S."/>
            <person name="Calhoun S."/>
            <person name="Haridas S."/>
            <person name="Kuo A."/>
            <person name="Mondo S."/>
            <person name="Pangilinan J."/>
            <person name="Riley R."/>
            <person name="LaButti K."/>
            <person name="Andreopoulos B."/>
            <person name="Lipzen A."/>
            <person name="Chen C."/>
            <person name="Yan M."/>
            <person name="Daum C."/>
            <person name="Ng V."/>
            <person name="Clum A."/>
            <person name="Steindorff A."/>
            <person name="Ohm R.A."/>
            <person name="Martin F."/>
            <person name="Silar P."/>
            <person name="Natvig D.O."/>
            <person name="Lalanne C."/>
            <person name="Gautier V."/>
            <person name="Ament-Velasquez S.L."/>
            <person name="Kruys A."/>
            <person name="Hutchinson M.I."/>
            <person name="Powell A.J."/>
            <person name="Barry K."/>
            <person name="Miller A.N."/>
            <person name="Grigoriev I.V."/>
            <person name="Debuchy R."/>
            <person name="Gladieux P."/>
            <person name="Hiltunen Thoren M."/>
            <person name="Johannesson H."/>
        </authorList>
    </citation>
    <scope>NUCLEOTIDE SEQUENCE</scope>
    <source>
        <strain evidence="2">CBS 626.80</strain>
    </source>
</reference>
<accession>A0AAN6NSB4</accession>
<reference evidence="2" key="2">
    <citation type="submission" date="2023-06" db="EMBL/GenBank/DDBJ databases">
        <authorList>
            <consortium name="Lawrence Berkeley National Laboratory"/>
            <person name="Mondo S.J."/>
            <person name="Hensen N."/>
            <person name="Bonometti L."/>
            <person name="Westerberg I."/>
            <person name="Brannstrom I.O."/>
            <person name="Guillou S."/>
            <person name="Cros-Aarteil S."/>
            <person name="Calhoun S."/>
            <person name="Haridas S."/>
            <person name="Kuo A."/>
            <person name="Pangilinan J."/>
            <person name="Riley R."/>
            <person name="Labutti K."/>
            <person name="Andreopoulos B."/>
            <person name="Lipzen A."/>
            <person name="Chen C."/>
            <person name="Yanf M."/>
            <person name="Daum C."/>
            <person name="Ng V."/>
            <person name="Clum A."/>
            <person name="Steindorff A."/>
            <person name="Ohm R."/>
            <person name="Martin F."/>
            <person name="Silar P."/>
            <person name="Natvig D."/>
            <person name="Lalanne C."/>
            <person name="Gautier V."/>
            <person name="Ament-Velasquez S.L."/>
            <person name="Kruys A."/>
            <person name="Hutchinson M.I."/>
            <person name="Powell A.J."/>
            <person name="Barry K."/>
            <person name="Miller A.N."/>
            <person name="Grigoriev I.V."/>
            <person name="Debuchy R."/>
            <person name="Gladieux P."/>
            <person name="Thoren M.H."/>
            <person name="Johannesson H."/>
        </authorList>
    </citation>
    <scope>NUCLEOTIDE SEQUENCE</scope>
    <source>
        <strain evidence="2">CBS 626.80</strain>
    </source>
</reference>
<evidence type="ECO:0008006" key="4">
    <source>
        <dbReference type="Google" id="ProtNLM"/>
    </source>
</evidence>
<dbReference type="Proteomes" id="UP001303222">
    <property type="component" value="Unassembled WGS sequence"/>
</dbReference>
<keyword evidence="1" id="KW-0732">Signal</keyword>
<dbReference type="AlphaFoldDB" id="A0AAN6NSB4"/>
<evidence type="ECO:0000256" key="1">
    <source>
        <dbReference type="SAM" id="SignalP"/>
    </source>
</evidence>
<proteinExistence type="predicted"/>
<evidence type="ECO:0000313" key="3">
    <source>
        <dbReference type="Proteomes" id="UP001303222"/>
    </source>
</evidence>
<comment type="caution">
    <text evidence="2">The sequence shown here is derived from an EMBL/GenBank/DDBJ whole genome shotgun (WGS) entry which is preliminary data.</text>
</comment>
<feature type="chain" id="PRO_5042837167" description="Secreted protein" evidence="1">
    <location>
        <begin position="30"/>
        <end position="111"/>
    </location>
</feature>
<organism evidence="2 3">
    <name type="scientific">Pseudoneurospora amorphoporcata</name>
    <dbReference type="NCBI Taxonomy" id="241081"/>
    <lineage>
        <taxon>Eukaryota</taxon>
        <taxon>Fungi</taxon>
        <taxon>Dikarya</taxon>
        <taxon>Ascomycota</taxon>
        <taxon>Pezizomycotina</taxon>
        <taxon>Sordariomycetes</taxon>
        <taxon>Sordariomycetidae</taxon>
        <taxon>Sordariales</taxon>
        <taxon>Sordariaceae</taxon>
        <taxon>Pseudoneurospora</taxon>
    </lineage>
</organism>
<protein>
    <recommendedName>
        <fullName evidence="4">Secreted protein</fullName>
    </recommendedName>
</protein>
<sequence>MGWRNGRRELGADLPLILLFSFCSRLAFGALDRAECACARVVRVPCGCFVEKSLPSTIVLEKRVKIPGIKRVWYLEERRLEVSGCEKRSGSLGLGAQVLVDLFSVARISHL</sequence>
<name>A0AAN6NSB4_9PEZI</name>
<feature type="non-terminal residue" evidence="2">
    <location>
        <position position="111"/>
    </location>
</feature>
<keyword evidence="3" id="KW-1185">Reference proteome</keyword>
<dbReference type="EMBL" id="MU859156">
    <property type="protein sequence ID" value="KAK3951145.1"/>
    <property type="molecule type" value="Genomic_DNA"/>
</dbReference>
<gene>
    <name evidence="2" type="ORF">QBC32DRAFT_344779</name>
</gene>